<protein>
    <submittedName>
        <fullName evidence="2">Uncharacterized protein</fullName>
    </submittedName>
</protein>
<reference evidence="2" key="1">
    <citation type="submission" date="2022-08" db="EMBL/GenBank/DDBJ databases">
        <authorList>
            <person name="Kim S.-J."/>
        </authorList>
    </citation>
    <scope>NUCLEOTIDE SEQUENCE</scope>
    <source>
        <strain evidence="2">KJ</strain>
    </source>
</reference>
<organism evidence="2 3">
    <name type="scientific">Paraburkholderia fungorum</name>
    <dbReference type="NCBI Taxonomy" id="134537"/>
    <lineage>
        <taxon>Bacteria</taxon>
        <taxon>Pseudomonadati</taxon>
        <taxon>Pseudomonadota</taxon>
        <taxon>Betaproteobacteria</taxon>
        <taxon>Burkholderiales</taxon>
        <taxon>Burkholderiaceae</taxon>
        <taxon>Paraburkholderia</taxon>
    </lineage>
</organism>
<accession>A0AAP5QF15</accession>
<gene>
    <name evidence="2" type="ORF">ParKJ_36800</name>
</gene>
<evidence type="ECO:0000313" key="3">
    <source>
        <dbReference type="Proteomes" id="UP001246473"/>
    </source>
</evidence>
<comment type="caution">
    <text evidence="2">The sequence shown here is derived from an EMBL/GenBank/DDBJ whole genome shotgun (WGS) entry which is preliminary data.</text>
</comment>
<dbReference type="AlphaFoldDB" id="A0AAP5QF15"/>
<name>A0AAP5QF15_9BURK</name>
<evidence type="ECO:0000313" key="2">
    <source>
        <dbReference type="EMBL" id="MDT8843001.1"/>
    </source>
</evidence>
<keyword evidence="1" id="KW-0732">Signal</keyword>
<feature type="signal peptide" evidence="1">
    <location>
        <begin position="1"/>
        <end position="23"/>
    </location>
</feature>
<dbReference type="EMBL" id="JANSLM010000021">
    <property type="protein sequence ID" value="MDT8843001.1"/>
    <property type="molecule type" value="Genomic_DNA"/>
</dbReference>
<evidence type="ECO:0000256" key="1">
    <source>
        <dbReference type="SAM" id="SignalP"/>
    </source>
</evidence>
<dbReference type="Proteomes" id="UP001246473">
    <property type="component" value="Unassembled WGS sequence"/>
</dbReference>
<feature type="chain" id="PRO_5042966438" evidence="1">
    <location>
        <begin position="24"/>
        <end position="174"/>
    </location>
</feature>
<proteinExistence type="predicted"/>
<dbReference type="RefSeq" id="WP_315697441.1">
    <property type="nucleotide sequence ID" value="NZ_JANSLM010000021.1"/>
</dbReference>
<sequence>MLKTLLVCSMTASLFSGASAALAADAAPTSYSLEYRLAGPTGEVVETGRTTLSRRNPVQMMTSYVRVSYVASCRPDSGLVSNEPKCDVDTVDIGNTLQLALDEATPETVSLTAWVNRETLDGMQTIQHEGFATQRPLSHGWSDSKTVKVTTGDSITIALRDQYKLTLHPLRATQ</sequence>